<proteinExistence type="predicted"/>
<accession>A0AAW5IDX5</accession>
<protein>
    <submittedName>
        <fullName evidence="1">Uncharacterized protein</fullName>
    </submittedName>
</protein>
<dbReference type="Proteomes" id="UP001205506">
    <property type="component" value="Unassembled WGS sequence"/>
</dbReference>
<dbReference type="AlphaFoldDB" id="A0AAW5IDX5"/>
<gene>
    <name evidence="1" type="ORF">NNC68_10570</name>
</gene>
<sequence>MTDQQLYIDGILMDMSEDSAITLDIKSNLFRDITKMTANTTYTINLPKTAHNMAVLEFAGKPSTSSKYPYIFHTARYFRNGLEIIHSGRASVLSVKETIEISIYWGLFQALATLQSSDLKLNELNCTKYLLFTKDNSYDTYEKAIEDGVFYGRYETAVAKTSSDEWYGYDRSVGGNSDTTYSLVEGKIRTGTEVGKYVSGEVLTDETYQCAIIPFEAGMRATIRKVLGKGQFRTWAILDTNKNVISLADDSGKTEKETYPVLPAPDPILGMFVYAGACIANIETSVDMDTISIKVRAEKAGSIEYGVLNKETGETTPWGTYEINAAGETEFNVVKSKPSGLLVYIKPSVDNMVNMVLSTAVAAYYLSGGKLSKLRLAGAYSVKYTSESMPIDVDLQAPATAEWLIINAIKAYSTGTTILVKSKSETENNARASSGTFERNGSFGGGGSFGSSWGNGTIQPSVTAKYILDLVTAQTGVAFGWSNQAKEIIKGLAVPLITRKADVQTVVGRLEGTFFHAESLGILDFQPTSLSEVFDGLEIGHRYSQLNVKISCKMIFDVQMNWSWDASKVTPSGHKSWSFGEGSTEWQAFYSYPPNYIEMKVKHKNDDGTWTETLYIAGLQQDETSRKYVTDYESDKVNGRFIHLVAGRGEIDLEEGDIVTFEMKHPKNQALIGLKCYNGRLSASIKQSDEVPYGGNFPIGKNLPDIKVTDFLKCICILTSTFPSQRFIGGTLTFADIVNLWEDKAHAVDWTKKLIPSEASNHPRQTDFSVEDYCQHNIYKWKEDDTVYQQHDADMTIDNKTLEYTQDVCTLPFAATDGNRIPIYEWESKQSTFNNTTYTRQVATKYKACKDRIVNLTKNDAGYAELAFNIDLQDIFDNKLEKLRKTVANPHHIVERFNLSDLEILNFDETKPVYLAQYGAYFAVLEIKTTNSGYCEVTMIELNN</sequence>
<evidence type="ECO:0000313" key="1">
    <source>
        <dbReference type="EMBL" id="MCP9549913.1"/>
    </source>
</evidence>
<organism evidence="1 2">
    <name type="scientific">Segatella copri</name>
    <dbReference type="NCBI Taxonomy" id="165179"/>
    <lineage>
        <taxon>Bacteria</taxon>
        <taxon>Pseudomonadati</taxon>
        <taxon>Bacteroidota</taxon>
        <taxon>Bacteroidia</taxon>
        <taxon>Bacteroidales</taxon>
        <taxon>Prevotellaceae</taxon>
        <taxon>Segatella</taxon>
    </lineage>
</organism>
<dbReference type="EMBL" id="JANDWU010000019">
    <property type="protein sequence ID" value="MCP9549913.1"/>
    <property type="molecule type" value="Genomic_DNA"/>
</dbReference>
<evidence type="ECO:0000313" key="2">
    <source>
        <dbReference type="Proteomes" id="UP001205506"/>
    </source>
</evidence>
<reference evidence="1" key="1">
    <citation type="submission" date="2022-07" db="EMBL/GenBank/DDBJ databases">
        <title>Prevotella copri.</title>
        <authorList>
            <person name="Yang C."/>
        </authorList>
    </citation>
    <scope>NUCLEOTIDE SEQUENCE</scope>
    <source>
        <strain evidence="1">HF1805</strain>
    </source>
</reference>
<name>A0AAW5IDX5_9BACT</name>
<comment type="caution">
    <text evidence="1">The sequence shown here is derived from an EMBL/GenBank/DDBJ whole genome shotgun (WGS) entry which is preliminary data.</text>
</comment>
<dbReference type="RefSeq" id="WP_254970956.1">
    <property type="nucleotide sequence ID" value="NZ_JANDWU010000019.1"/>
</dbReference>